<protein>
    <recommendedName>
        <fullName evidence="7">WRKY domain-containing protein</fullName>
    </recommendedName>
</protein>
<dbReference type="GO" id="GO:0003700">
    <property type="term" value="F:DNA-binding transcription factor activity"/>
    <property type="evidence" value="ECO:0007669"/>
    <property type="project" value="InterPro"/>
</dbReference>
<name>A0AAE1UNG0_9SOLA</name>
<dbReference type="SMART" id="SM00774">
    <property type="entry name" value="WRKY"/>
    <property type="match status" value="1"/>
</dbReference>
<evidence type="ECO:0000256" key="6">
    <source>
        <dbReference type="SAM" id="MobiDB-lite"/>
    </source>
</evidence>
<dbReference type="InterPro" id="IPR036576">
    <property type="entry name" value="WRKY_dom_sf"/>
</dbReference>
<evidence type="ECO:0000313" key="9">
    <source>
        <dbReference type="Proteomes" id="UP001291623"/>
    </source>
</evidence>
<evidence type="ECO:0000256" key="1">
    <source>
        <dbReference type="ARBA" id="ARBA00004123"/>
    </source>
</evidence>
<evidence type="ECO:0000256" key="5">
    <source>
        <dbReference type="ARBA" id="ARBA00023242"/>
    </source>
</evidence>
<dbReference type="InterPro" id="IPR044810">
    <property type="entry name" value="WRKY_plant"/>
</dbReference>
<dbReference type="PROSITE" id="PS50811">
    <property type="entry name" value="WRKY"/>
    <property type="match status" value="1"/>
</dbReference>
<dbReference type="SUPFAM" id="SSF118290">
    <property type="entry name" value="WRKY DNA-binding domain"/>
    <property type="match status" value="2"/>
</dbReference>
<dbReference type="PANTHER" id="PTHR31221">
    <property type="entry name" value="WRKY TRANSCRIPTION FACTOR PROTEIN 1-RELATED"/>
    <property type="match status" value="1"/>
</dbReference>
<comment type="caution">
    <text evidence="8">The sequence shown here is derived from an EMBL/GenBank/DDBJ whole genome shotgun (WGS) entry which is preliminary data.</text>
</comment>
<keyword evidence="9" id="KW-1185">Reference proteome</keyword>
<dbReference type="SUPFAM" id="SSF101447">
    <property type="entry name" value="Formin homology 2 domain (FH2 domain)"/>
    <property type="match status" value="1"/>
</dbReference>
<dbReference type="Gene3D" id="2.20.25.80">
    <property type="entry name" value="WRKY domain"/>
    <property type="match status" value="1"/>
</dbReference>
<dbReference type="InterPro" id="IPR003657">
    <property type="entry name" value="WRKY_dom"/>
</dbReference>
<evidence type="ECO:0000256" key="3">
    <source>
        <dbReference type="ARBA" id="ARBA00023125"/>
    </source>
</evidence>
<dbReference type="AlphaFoldDB" id="A0AAE1UNG0"/>
<keyword evidence="2" id="KW-0805">Transcription regulation</keyword>
<reference evidence="8" key="1">
    <citation type="submission" date="2023-12" db="EMBL/GenBank/DDBJ databases">
        <title>Genome assembly of Anisodus tanguticus.</title>
        <authorList>
            <person name="Wang Y.-J."/>
        </authorList>
    </citation>
    <scope>NUCLEOTIDE SEQUENCE</scope>
    <source>
        <strain evidence="8">KB-2021</strain>
        <tissue evidence="8">Leaf</tissue>
    </source>
</reference>
<sequence>MNSGKEPPPPPPPPPLPPTPLQSNDLSPANVFMQQPNQLPMQNNYNSQVGCHDNIDWAGLLSGSINNEPIATLSNVPINPRNIMIEGGEQHQQQLQEQQHGELLCRYKGKFRKMKYVPPRIAFHTRSTEDILDDGYKWKKYGQKAINSLTAPTTSFHLALIVVLKISLNHENISYNHFITNESYYRCTHHTCNVKKQIQRLSKDTRIVVTTYEGIHNHPCEKLMETLSPLLKQLHSKSLKPAVEMLVKHQLES</sequence>
<dbReference type="Proteomes" id="UP001291623">
    <property type="component" value="Unassembled WGS sequence"/>
</dbReference>
<organism evidence="8 9">
    <name type="scientific">Anisodus tanguticus</name>
    <dbReference type="NCBI Taxonomy" id="243964"/>
    <lineage>
        <taxon>Eukaryota</taxon>
        <taxon>Viridiplantae</taxon>
        <taxon>Streptophyta</taxon>
        <taxon>Embryophyta</taxon>
        <taxon>Tracheophyta</taxon>
        <taxon>Spermatophyta</taxon>
        <taxon>Magnoliopsida</taxon>
        <taxon>eudicotyledons</taxon>
        <taxon>Gunneridae</taxon>
        <taxon>Pentapetalae</taxon>
        <taxon>asterids</taxon>
        <taxon>lamiids</taxon>
        <taxon>Solanales</taxon>
        <taxon>Solanaceae</taxon>
        <taxon>Solanoideae</taxon>
        <taxon>Hyoscyameae</taxon>
        <taxon>Anisodus</taxon>
    </lineage>
</organism>
<dbReference type="EMBL" id="JAVYJV010000024">
    <property type="protein sequence ID" value="KAK4338468.1"/>
    <property type="molecule type" value="Genomic_DNA"/>
</dbReference>
<accession>A0AAE1UNG0</accession>
<dbReference type="GO" id="GO:0005634">
    <property type="term" value="C:nucleus"/>
    <property type="evidence" value="ECO:0007669"/>
    <property type="project" value="UniProtKB-SubCell"/>
</dbReference>
<feature type="domain" description="WRKY" evidence="7">
    <location>
        <begin position="127"/>
        <end position="221"/>
    </location>
</feature>
<feature type="region of interest" description="Disordered" evidence="6">
    <location>
        <begin position="1"/>
        <end position="28"/>
    </location>
</feature>
<evidence type="ECO:0000256" key="2">
    <source>
        <dbReference type="ARBA" id="ARBA00023015"/>
    </source>
</evidence>
<gene>
    <name evidence="8" type="ORF">RND71_042955</name>
</gene>
<keyword evidence="4" id="KW-0804">Transcription</keyword>
<comment type="subcellular location">
    <subcellularLocation>
        <location evidence="1">Nucleus</location>
    </subcellularLocation>
</comment>
<dbReference type="Pfam" id="PF03106">
    <property type="entry name" value="WRKY"/>
    <property type="match status" value="2"/>
</dbReference>
<proteinExistence type="predicted"/>
<evidence type="ECO:0000259" key="7">
    <source>
        <dbReference type="PROSITE" id="PS50811"/>
    </source>
</evidence>
<evidence type="ECO:0000256" key="4">
    <source>
        <dbReference type="ARBA" id="ARBA00023163"/>
    </source>
</evidence>
<dbReference type="PANTHER" id="PTHR31221:SF111">
    <property type="entry name" value="WRKY TRANSCRIPTION FACTOR 43-RELATED"/>
    <property type="match status" value="1"/>
</dbReference>
<keyword evidence="5" id="KW-0539">Nucleus</keyword>
<keyword evidence="3" id="KW-0238">DNA-binding</keyword>
<feature type="compositionally biased region" description="Pro residues" evidence="6">
    <location>
        <begin position="1"/>
        <end position="20"/>
    </location>
</feature>
<dbReference type="GO" id="GO:0043565">
    <property type="term" value="F:sequence-specific DNA binding"/>
    <property type="evidence" value="ECO:0007669"/>
    <property type="project" value="InterPro"/>
</dbReference>
<evidence type="ECO:0000313" key="8">
    <source>
        <dbReference type="EMBL" id="KAK4338468.1"/>
    </source>
</evidence>